<dbReference type="InterPro" id="IPR044824">
    <property type="entry name" value="MAIN-like"/>
</dbReference>
<dbReference type="InterPro" id="IPR019557">
    <property type="entry name" value="AminoTfrase-like_pln_mobile"/>
</dbReference>
<sequence length="472" mass="54482">MKRQHGMRLDDRIVLYLQMAGLYHLARLNESWFRLDKPLVSAFIERWRPETHTFHMPFGECTITLQDVAYHLGLPIDGQYETFSDLSQGADDETVRRYARAYIMMLLSTQLFGDKSGTCLHIRWLPYVARLEDMGQYSWGSAALSWLYRCMCRVANRNVVKLAGPLQLLQSWIFWRFPGFRPDGYDVFHWPLAWRWGGYQPSLSNKGPRFLWMLYSLAEVVQVVHPEILDPRHMTLWRATTALIYFAVIEWHPVDRVLPQFGGVQGRPRATLNIDFLMSKDGRGRDRWFPLSLQSWHMHWSDRAQHVLQFDIVPDPGPSHEYLDWWYQHGRRFLSPELLLGDPRRAAIPAQVIERVPGRRPEMDQLPDVLENRRVARRQCVGTRSSQREWIWLEEAIDVMERRGGDVGGELGGLVDEVESEVVPEVVVGGTRVQEEVVTGMTGDPMMVIAVEMGSGTLGAQVVIVEEVAVGE</sequence>
<dbReference type="GO" id="GO:0010073">
    <property type="term" value="P:meristem maintenance"/>
    <property type="evidence" value="ECO:0007669"/>
    <property type="project" value="InterPro"/>
</dbReference>
<gene>
    <name evidence="2" type="ORF">Ahy_B09g096439</name>
</gene>
<evidence type="ECO:0000259" key="1">
    <source>
        <dbReference type="Pfam" id="PF10536"/>
    </source>
</evidence>
<reference evidence="2 3" key="1">
    <citation type="submission" date="2019-01" db="EMBL/GenBank/DDBJ databases">
        <title>Sequencing of cultivated peanut Arachis hypogaea provides insights into genome evolution and oil improvement.</title>
        <authorList>
            <person name="Chen X."/>
        </authorList>
    </citation>
    <scope>NUCLEOTIDE SEQUENCE [LARGE SCALE GENOMIC DNA]</scope>
    <source>
        <strain evidence="3">cv. Fuhuasheng</strain>
        <tissue evidence="2">Leaves</tissue>
    </source>
</reference>
<comment type="caution">
    <text evidence="2">The sequence shown here is derived from an EMBL/GenBank/DDBJ whole genome shotgun (WGS) entry which is preliminary data.</text>
</comment>
<dbReference type="Proteomes" id="UP000289738">
    <property type="component" value="Chromosome B09"/>
</dbReference>
<accession>A0A444XKK3</accession>
<feature type="domain" description="Aminotransferase-like plant mobile" evidence="1">
    <location>
        <begin position="97"/>
        <end position="326"/>
    </location>
</feature>
<protein>
    <recommendedName>
        <fullName evidence="1">Aminotransferase-like plant mobile domain-containing protein</fullName>
    </recommendedName>
</protein>
<dbReference type="EMBL" id="SDMP01000019">
    <property type="protein sequence ID" value="RYQ90209.1"/>
    <property type="molecule type" value="Genomic_DNA"/>
</dbReference>
<dbReference type="PANTHER" id="PTHR46033">
    <property type="entry name" value="PROTEIN MAIN-LIKE 2"/>
    <property type="match status" value="1"/>
</dbReference>
<evidence type="ECO:0000313" key="3">
    <source>
        <dbReference type="Proteomes" id="UP000289738"/>
    </source>
</evidence>
<dbReference type="PANTHER" id="PTHR46033:SF8">
    <property type="entry name" value="PROTEIN MAINTENANCE OF MERISTEMS-LIKE"/>
    <property type="match status" value="1"/>
</dbReference>
<evidence type="ECO:0000313" key="2">
    <source>
        <dbReference type="EMBL" id="RYQ90209.1"/>
    </source>
</evidence>
<proteinExistence type="predicted"/>
<dbReference type="AlphaFoldDB" id="A0A444XKK3"/>
<organism evidence="2 3">
    <name type="scientific">Arachis hypogaea</name>
    <name type="common">Peanut</name>
    <dbReference type="NCBI Taxonomy" id="3818"/>
    <lineage>
        <taxon>Eukaryota</taxon>
        <taxon>Viridiplantae</taxon>
        <taxon>Streptophyta</taxon>
        <taxon>Embryophyta</taxon>
        <taxon>Tracheophyta</taxon>
        <taxon>Spermatophyta</taxon>
        <taxon>Magnoliopsida</taxon>
        <taxon>eudicotyledons</taxon>
        <taxon>Gunneridae</taxon>
        <taxon>Pentapetalae</taxon>
        <taxon>rosids</taxon>
        <taxon>fabids</taxon>
        <taxon>Fabales</taxon>
        <taxon>Fabaceae</taxon>
        <taxon>Papilionoideae</taxon>
        <taxon>50 kb inversion clade</taxon>
        <taxon>dalbergioids sensu lato</taxon>
        <taxon>Dalbergieae</taxon>
        <taxon>Pterocarpus clade</taxon>
        <taxon>Arachis</taxon>
    </lineage>
</organism>
<keyword evidence="3" id="KW-1185">Reference proteome</keyword>
<dbReference type="Pfam" id="PF10536">
    <property type="entry name" value="PMD"/>
    <property type="match status" value="2"/>
</dbReference>
<name>A0A444XKK3_ARAHY</name>
<feature type="domain" description="Aminotransferase-like plant mobile" evidence="1">
    <location>
        <begin position="21"/>
        <end position="79"/>
    </location>
</feature>